<accession>A0AAQ3Q2U3</accession>
<evidence type="ECO:0000313" key="2">
    <source>
        <dbReference type="EMBL" id="WOK94465.1"/>
    </source>
</evidence>
<gene>
    <name evidence="2" type="ORF">Cni_G03167</name>
</gene>
<feature type="region of interest" description="Disordered" evidence="1">
    <location>
        <begin position="1"/>
        <end position="25"/>
    </location>
</feature>
<evidence type="ECO:0000256" key="1">
    <source>
        <dbReference type="SAM" id="MobiDB-lite"/>
    </source>
</evidence>
<reference evidence="2 3" key="1">
    <citation type="submission" date="2023-10" db="EMBL/GenBank/DDBJ databases">
        <title>Chromosome-scale genome assembly provides insights into flower coloration mechanisms of Canna indica.</title>
        <authorList>
            <person name="Li C."/>
        </authorList>
    </citation>
    <scope>NUCLEOTIDE SEQUENCE [LARGE SCALE GENOMIC DNA]</scope>
    <source>
        <tissue evidence="2">Flower</tissue>
    </source>
</reference>
<protein>
    <submittedName>
        <fullName evidence="2">Uncharacterized protein</fullName>
    </submittedName>
</protein>
<keyword evidence="3" id="KW-1185">Reference proteome</keyword>
<organism evidence="2 3">
    <name type="scientific">Canna indica</name>
    <name type="common">Indian-shot</name>
    <dbReference type="NCBI Taxonomy" id="4628"/>
    <lineage>
        <taxon>Eukaryota</taxon>
        <taxon>Viridiplantae</taxon>
        <taxon>Streptophyta</taxon>
        <taxon>Embryophyta</taxon>
        <taxon>Tracheophyta</taxon>
        <taxon>Spermatophyta</taxon>
        <taxon>Magnoliopsida</taxon>
        <taxon>Liliopsida</taxon>
        <taxon>Zingiberales</taxon>
        <taxon>Cannaceae</taxon>
        <taxon>Canna</taxon>
    </lineage>
</organism>
<evidence type="ECO:0000313" key="3">
    <source>
        <dbReference type="Proteomes" id="UP001327560"/>
    </source>
</evidence>
<dbReference type="Proteomes" id="UP001327560">
    <property type="component" value="Chromosome 1"/>
</dbReference>
<proteinExistence type="predicted"/>
<feature type="region of interest" description="Disordered" evidence="1">
    <location>
        <begin position="51"/>
        <end position="86"/>
    </location>
</feature>
<dbReference type="EMBL" id="CP136890">
    <property type="protein sequence ID" value="WOK94465.1"/>
    <property type="molecule type" value="Genomic_DNA"/>
</dbReference>
<dbReference type="AlphaFoldDB" id="A0AAQ3Q2U3"/>
<name>A0AAQ3Q2U3_9LILI</name>
<feature type="compositionally biased region" description="Basic and acidic residues" evidence="1">
    <location>
        <begin position="54"/>
        <end position="74"/>
    </location>
</feature>
<sequence>MQKKHEVAVGGLGLNGKDLEGGSGSVGLDELAPGVLEAEVVGDGENQSVRRLRRGGEGRRMSMRETKWASDEQHATGGEKQAAANEQRAAVGVRRAAVGALRAAVGALRAAVGALRVAA</sequence>